<evidence type="ECO:0000256" key="1">
    <source>
        <dbReference type="ARBA" id="ARBA00010923"/>
    </source>
</evidence>
<dbReference type="PANTHER" id="PTHR43140">
    <property type="entry name" value="TYPE-1 RESTRICTION ENZYME ECOKI SPECIFICITY PROTEIN"/>
    <property type="match status" value="1"/>
</dbReference>
<dbReference type="Pfam" id="PF01420">
    <property type="entry name" value="Methylase_S"/>
    <property type="match status" value="2"/>
</dbReference>
<keyword evidence="5" id="KW-0378">Hydrolase</keyword>
<keyword evidence="5" id="KW-0540">Nuclease</keyword>
<proteinExistence type="inferred from homology"/>
<keyword evidence="5" id="KW-0255">Endonuclease</keyword>
<dbReference type="GO" id="GO:0003677">
    <property type="term" value="F:DNA binding"/>
    <property type="evidence" value="ECO:0007669"/>
    <property type="project" value="UniProtKB-KW"/>
</dbReference>
<dbReference type="PANTHER" id="PTHR43140:SF1">
    <property type="entry name" value="TYPE I RESTRICTION ENZYME ECOKI SPECIFICITY SUBUNIT"/>
    <property type="match status" value="1"/>
</dbReference>
<keyword evidence="3" id="KW-0238">DNA-binding</keyword>
<evidence type="ECO:0000313" key="6">
    <source>
        <dbReference type="Proteomes" id="UP000288212"/>
    </source>
</evidence>
<dbReference type="Gene3D" id="1.10.287.1120">
    <property type="entry name" value="Bipartite methylase S protein"/>
    <property type="match status" value="1"/>
</dbReference>
<keyword evidence="2" id="KW-0680">Restriction system</keyword>
<organism evidence="5 6">
    <name type="scientific">Aliidiomarina haloalkalitolerans</name>
    <dbReference type="NCBI Taxonomy" id="859059"/>
    <lineage>
        <taxon>Bacteria</taxon>
        <taxon>Pseudomonadati</taxon>
        <taxon>Pseudomonadota</taxon>
        <taxon>Gammaproteobacteria</taxon>
        <taxon>Alteromonadales</taxon>
        <taxon>Idiomarinaceae</taxon>
        <taxon>Aliidiomarina</taxon>
    </lineage>
</organism>
<dbReference type="SUPFAM" id="SSF116734">
    <property type="entry name" value="DNA methylase specificity domain"/>
    <property type="match status" value="2"/>
</dbReference>
<comment type="similarity">
    <text evidence="1">Belongs to the type-I restriction system S methylase family.</text>
</comment>
<dbReference type="CDD" id="cd17261">
    <property type="entry name" value="RMtype1_S_EcoKI-TRD2-CR2_like"/>
    <property type="match status" value="1"/>
</dbReference>
<dbReference type="InterPro" id="IPR044946">
    <property type="entry name" value="Restrct_endonuc_typeI_TRD_sf"/>
</dbReference>
<evidence type="ECO:0000256" key="2">
    <source>
        <dbReference type="ARBA" id="ARBA00022747"/>
    </source>
</evidence>
<dbReference type="AlphaFoldDB" id="A0A432VRI0"/>
<keyword evidence="6" id="KW-1185">Reference proteome</keyword>
<evidence type="ECO:0000256" key="3">
    <source>
        <dbReference type="ARBA" id="ARBA00023125"/>
    </source>
</evidence>
<dbReference type="InterPro" id="IPR000055">
    <property type="entry name" value="Restrct_endonuc_typeI_TRD"/>
</dbReference>
<comment type="caution">
    <text evidence="5">The sequence shown here is derived from an EMBL/GenBank/DDBJ whole genome shotgun (WGS) entry which is preliminary data.</text>
</comment>
<feature type="domain" description="Type I restriction modification DNA specificity" evidence="4">
    <location>
        <begin position="312"/>
        <end position="421"/>
    </location>
</feature>
<dbReference type="EMBL" id="PIPI01000007">
    <property type="protein sequence ID" value="RUO18917.1"/>
    <property type="molecule type" value="Genomic_DNA"/>
</dbReference>
<reference evidence="5 6" key="1">
    <citation type="journal article" date="2011" name="Front. Microbiol.">
        <title>Genomic signatures of strain selection and enhancement in Bacillus atrophaeus var. globigii, a historical biowarfare simulant.</title>
        <authorList>
            <person name="Gibbons H.S."/>
            <person name="Broomall S.M."/>
            <person name="McNew L.A."/>
            <person name="Daligault H."/>
            <person name="Chapman C."/>
            <person name="Bruce D."/>
            <person name="Karavis M."/>
            <person name="Krepps M."/>
            <person name="McGregor P.A."/>
            <person name="Hong C."/>
            <person name="Park K.H."/>
            <person name="Akmal A."/>
            <person name="Feldman A."/>
            <person name="Lin J.S."/>
            <person name="Chang W.E."/>
            <person name="Higgs B.W."/>
            <person name="Demirev P."/>
            <person name="Lindquist J."/>
            <person name="Liem A."/>
            <person name="Fochler E."/>
            <person name="Read T.D."/>
            <person name="Tapia R."/>
            <person name="Johnson S."/>
            <person name="Bishop-Lilly K.A."/>
            <person name="Detter C."/>
            <person name="Han C."/>
            <person name="Sozhamannan S."/>
            <person name="Rosenzweig C.N."/>
            <person name="Skowronski E.W."/>
        </authorList>
    </citation>
    <scope>NUCLEOTIDE SEQUENCE [LARGE SCALE GENOMIC DNA]</scope>
    <source>
        <strain evidence="5 6">AK5</strain>
    </source>
</reference>
<accession>A0A432VRI0</accession>
<gene>
    <name evidence="5" type="ORF">CWE06_10005</name>
</gene>
<dbReference type="OrthoDB" id="9798929at2"/>
<dbReference type="GO" id="GO:0009307">
    <property type="term" value="P:DNA restriction-modification system"/>
    <property type="evidence" value="ECO:0007669"/>
    <property type="project" value="UniProtKB-KW"/>
</dbReference>
<evidence type="ECO:0000259" key="4">
    <source>
        <dbReference type="Pfam" id="PF01420"/>
    </source>
</evidence>
<dbReference type="Gene3D" id="3.90.220.20">
    <property type="entry name" value="DNA methylase specificity domains"/>
    <property type="match status" value="2"/>
</dbReference>
<feature type="domain" description="Type I restriction modification DNA specificity" evidence="4">
    <location>
        <begin position="97"/>
        <end position="206"/>
    </location>
</feature>
<sequence length="477" mass="53728">MHRQDQTDDRGAVSVKSYHEYKKSNSRLTNKIPKDWREASLKRTVDGCINGIWGSEPDGKYDVACIRIADFDRAANSISTEKLTFRSVSYSERANRLIKRGDLLIEKSGGGDKTLVGAVAIFQHDFDAVTSNFVAKMRPRKGHSPEFLNYCFNALYSSNVNYCSIKQTTGIQNLDSEAYLQERIGVPSYPEQQKIAQFLDYETAKIDALIYEQKRLIELLREKRQAVISHAVTKGLNPDVPMKDSGVEWIGQIPEHWHTLPIKYVINSFEQGWSPQCFNEPVSDESELGVLKVGCVRHGRFIHEENKRLPPGLPFKNELSVRAGDLLISRANTRELVGSVGVPSVNHENLMISDKIFRLRLNSQALPEFLCFFLTTGVARQQIELAATGASDSMLNIGQSTIKEMPFPCPPMEEQHQIVEKVVKANWKLLELAGEAIKLVEKLKERRSALISAAVTGKIDVRDWQPPQGSDTVEKKN</sequence>
<name>A0A432VRI0_9GAMM</name>
<protein>
    <submittedName>
        <fullName evidence="5">Restriction endonuclease subunit S</fullName>
    </submittedName>
</protein>
<dbReference type="GO" id="GO:0004519">
    <property type="term" value="F:endonuclease activity"/>
    <property type="evidence" value="ECO:0007669"/>
    <property type="project" value="UniProtKB-KW"/>
</dbReference>
<dbReference type="InterPro" id="IPR051212">
    <property type="entry name" value="Type-I_RE_S_subunit"/>
</dbReference>
<evidence type="ECO:0000313" key="5">
    <source>
        <dbReference type="EMBL" id="RUO18917.1"/>
    </source>
</evidence>
<dbReference type="Proteomes" id="UP000288212">
    <property type="component" value="Unassembled WGS sequence"/>
</dbReference>